<dbReference type="GO" id="GO:0055085">
    <property type="term" value="P:transmembrane transport"/>
    <property type="evidence" value="ECO:0007669"/>
    <property type="project" value="UniProtKB-ARBA"/>
</dbReference>
<dbReference type="InterPro" id="IPR003593">
    <property type="entry name" value="AAA+_ATPase"/>
</dbReference>
<dbReference type="PANTHER" id="PTHR43776:SF7">
    <property type="entry name" value="D,D-DIPEPTIDE TRANSPORT ATP-BINDING PROTEIN DDPF-RELATED"/>
    <property type="match status" value="1"/>
</dbReference>
<keyword evidence="3" id="KW-0547">Nucleotide-binding</keyword>
<dbReference type="InterPro" id="IPR003439">
    <property type="entry name" value="ABC_transporter-like_ATP-bd"/>
</dbReference>
<protein>
    <submittedName>
        <fullName evidence="6">Oligopeptide transport ATP-binding protein AppF</fullName>
    </submittedName>
</protein>
<dbReference type="PANTHER" id="PTHR43776">
    <property type="entry name" value="TRANSPORT ATP-BINDING PROTEIN"/>
    <property type="match status" value="1"/>
</dbReference>
<reference evidence="6" key="1">
    <citation type="submission" date="2017-02" db="EMBL/GenBank/DDBJ databases">
        <authorList>
            <person name="Regsiter A."/>
            <person name="William W."/>
        </authorList>
    </citation>
    <scope>NUCLEOTIDE SEQUENCE</scope>
    <source>
        <strain evidence="6">BdmA 4</strain>
    </source>
</reference>
<evidence type="ECO:0000256" key="1">
    <source>
        <dbReference type="ARBA" id="ARBA00005417"/>
    </source>
</evidence>
<keyword evidence="4 6" id="KW-0067">ATP-binding</keyword>
<dbReference type="InterPro" id="IPR050319">
    <property type="entry name" value="ABC_transp_ATP-bind"/>
</dbReference>
<dbReference type="InterPro" id="IPR013563">
    <property type="entry name" value="Oligopep_ABC_C"/>
</dbReference>
<dbReference type="AlphaFoldDB" id="A0A3P3XQ77"/>
<dbReference type="NCBIfam" id="TIGR01727">
    <property type="entry name" value="oligo_HPY"/>
    <property type="match status" value="1"/>
</dbReference>
<dbReference type="SMART" id="SM00382">
    <property type="entry name" value="AAA"/>
    <property type="match status" value="1"/>
</dbReference>
<name>A0A3P3XQ77_9SPIR</name>
<feature type="domain" description="ABC transporter" evidence="5">
    <location>
        <begin position="17"/>
        <end position="264"/>
    </location>
</feature>
<dbReference type="InterPro" id="IPR027417">
    <property type="entry name" value="P-loop_NTPase"/>
</dbReference>
<keyword evidence="2" id="KW-0813">Transport</keyword>
<evidence type="ECO:0000259" key="5">
    <source>
        <dbReference type="PROSITE" id="PS50893"/>
    </source>
</evidence>
<dbReference type="Gene3D" id="3.40.50.300">
    <property type="entry name" value="P-loop containing nucleotide triphosphate hydrolases"/>
    <property type="match status" value="1"/>
</dbReference>
<evidence type="ECO:0000256" key="4">
    <source>
        <dbReference type="ARBA" id="ARBA00022840"/>
    </source>
</evidence>
<dbReference type="SUPFAM" id="SSF52540">
    <property type="entry name" value="P-loop containing nucleoside triphosphate hydrolases"/>
    <property type="match status" value="1"/>
</dbReference>
<dbReference type="Pfam" id="PF00005">
    <property type="entry name" value="ABC_tran"/>
    <property type="match status" value="1"/>
</dbReference>
<dbReference type="PROSITE" id="PS50893">
    <property type="entry name" value="ABC_TRANSPORTER_2"/>
    <property type="match status" value="1"/>
</dbReference>
<dbReference type="GO" id="GO:0015833">
    <property type="term" value="P:peptide transport"/>
    <property type="evidence" value="ECO:0007669"/>
    <property type="project" value="InterPro"/>
</dbReference>
<evidence type="ECO:0000313" key="6">
    <source>
        <dbReference type="EMBL" id="SLM18415.1"/>
    </source>
</evidence>
<proteinExistence type="inferred from homology"/>
<dbReference type="GO" id="GO:0016887">
    <property type="term" value="F:ATP hydrolysis activity"/>
    <property type="evidence" value="ECO:0007669"/>
    <property type="project" value="InterPro"/>
</dbReference>
<sequence length="332" mass="37181">MNELNQQTTVDSKILSVKNLKVYFPVEGSKKSAHKYVKAVDGVDFFINEGEILGLVGESGSGKSTIAYTIMGMNKPKEGSILFKGEDILKNNNKRSISFKKDVQIVFQDPGSSLNPFQDIRQILKLPLKVHKIVPKDQLDEAVAKALDRVELPRNFSYKTSTSIGGGEKQLVSIARALCSEPKFIILDEPTSSLDVSIQAKIINMLLKLHDEQKLTYLFITHDLSLMRNISTRVAIMYLGKICEVAPTKIFYTSPMHPYTQMLLSSIPVISKEEEELKPKKVVSVGEIPSPVDIPTGCSFHTRCNRKIDICSQKDPFMREIEPGHFVRCHLA</sequence>
<evidence type="ECO:0000256" key="2">
    <source>
        <dbReference type="ARBA" id="ARBA00022448"/>
    </source>
</evidence>
<gene>
    <name evidence="6" type="primary">appF</name>
    <name evidence="6" type="ORF">SPIRO4BDMA_40987</name>
</gene>
<dbReference type="FunFam" id="3.40.50.300:FF:000016">
    <property type="entry name" value="Oligopeptide ABC transporter ATP-binding component"/>
    <property type="match status" value="1"/>
</dbReference>
<organism evidence="6">
    <name type="scientific">uncultured spirochete</name>
    <dbReference type="NCBI Taxonomy" id="156406"/>
    <lineage>
        <taxon>Bacteria</taxon>
        <taxon>Pseudomonadati</taxon>
        <taxon>Spirochaetota</taxon>
        <taxon>Spirochaetia</taxon>
        <taxon>Spirochaetales</taxon>
        <taxon>environmental samples</taxon>
    </lineage>
</organism>
<comment type="similarity">
    <text evidence="1">Belongs to the ABC transporter superfamily.</text>
</comment>
<dbReference type="CDD" id="cd03257">
    <property type="entry name" value="ABC_NikE_OppD_transporters"/>
    <property type="match status" value="1"/>
</dbReference>
<dbReference type="EMBL" id="FWDO01000004">
    <property type="protein sequence ID" value="SLM18415.1"/>
    <property type="molecule type" value="Genomic_DNA"/>
</dbReference>
<evidence type="ECO:0000256" key="3">
    <source>
        <dbReference type="ARBA" id="ARBA00022741"/>
    </source>
</evidence>
<dbReference type="Pfam" id="PF08352">
    <property type="entry name" value="oligo_HPY"/>
    <property type="match status" value="1"/>
</dbReference>
<dbReference type="GO" id="GO:0005524">
    <property type="term" value="F:ATP binding"/>
    <property type="evidence" value="ECO:0007669"/>
    <property type="project" value="UniProtKB-KW"/>
</dbReference>
<accession>A0A3P3XQ77</accession>